<protein>
    <submittedName>
        <fullName evidence="8">1-acyl-sn-glycerol-3-phosphate acyltransferase</fullName>
        <ecNumber evidence="8">2.3.1.51</ecNumber>
    </submittedName>
</protein>
<comment type="pathway">
    <text evidence="1">Lipid metabolism.</text>
</comment>
<comment type="caution">
    <text evidence="8">The sequence shown here is derived from an EMBL/GenBank/DDBJ whole genome shotgun (WGS) entry which is preliminary data.</text>
</comment>
<evidence type="ECO:0000313" key="8">
    <source>
        <dbReference type="EMBL" id="EPX79046.1"/>
    </source>
</evidence>
<dbReference type="AlphaFoldDB" id="S9QCA8"/>
<keyword evidence="6" id="KW-0472">Membrane</keyword>
<organism evidence="8 9">
    <name type="scientific">Litoreibacter arenae DSM 19593</name>
    <dbReference type="NCBI Taxonomy" id="1123360"/>
    <lineage>
        <taxon>Bacteria</taxon>
        <taxon>Pseudomonadati</taxon>
        <taxon>Pseudomonadota</taxon>
        <taxon>Alphaproteobacteria</taxon>
        <taxon>Rhodobacterales</taxon>
        <taxon>Roseobacteraceae</taxon>
        <taxon>Litoreibacter</taxon>
    </lineage>
</organism>
<evidence type="ECO:0000256" key="5">
    <source>
        <dbReference type="ARBA" id="ARBA00023315"/>
    </source>
</evidence>
<dbReference type="EC" id="2.3.1.51" evidence="8"/>
<dbReference type="SUPFAM" id="SSF69593">
    <property type="entry name" value="Glycerol-3-phosphate (1)-acyltransferase"/>
    <property type="match status" value="1"/>
</dbReference>
<keyword evidence="6" id="KW-0812">Transmembrane</keyword>
<dbReference type="Proteomes" id="UP000015351">
    <property type="component" value="Unassembled WGS sequence"/>
</dbReference>
<dbReference type="InterPro" id="IPR002123">
    <property type="entry name" value="Plipid/glycerol_acylTrfase"/>
</dbReference>
<evidence type="ECO:0000256" key="3">
    <source>
        <dbReference type="ARBA" id="ARBA00022679"/>
    </source>
</evidence>
<keyword evidence="3 8" id="KW-0808">Transferase</keyword>
<keyword evidence="9" id="KW-1185">Reference proteome</keyword>
<evidence type="ECO:0000259" key="7">
    <source>
        <dbReference type="SMART" id="SM00563"/>
    </source>
</evidence>
<dbReference type="HOGENOM" id="CLU_027938_0_1_5"/>
<sequence>MAWLRVVMRGVPLAFLVFGGLIVLLLVRLIERPFHGFHRPWTPHITRVVCRSSFVLLGIKFRSEGHPMTERGAVVANHCSWLDIFALNARKRVYFVSKSEVAKWPGIGWLARSTGTVFIDRDPRQARAQKELFEKRLLAGHKLLFFPEGTSSDGIRILPFKSTLFAAFFTPQLKDALNVQPVTLSYQAPDGADPRMYGWWGDMEFGPHLLQTLAASPQGQITVTYHAPLKVSDFASRKDLAMTCEKIVRSGLKLSPAAQALLSEPR</sequence>
<dbReference type="GO" id="GO:0006654">
    <property type="term" value="P:phosphatidic acid biosynthetic process"/>
    <property type="evidence" value="ECO:0007669"/>
    <property type="project" value="TreeGrafter"/>
</dbReference>
<gene>
    <name evidence="8" type="ORF">thalar_01863</name>
</gene>
<dbReference type="eggNOG" id="COG0204">
    <property type="taxonomic scope" value="Bacteria"/>
</dbReference>
<keyword evidence="2" id="KW-0444">Lipid biosynthesis</keyword>
<dbReference type="STRING" id="1123360.thalar_01863"/>
<accession>S9QCA8</accession>
<dbReference type="Pfam" id="PF01553">
    <property type="entry name" value="Acyltransferase"/>
    <property type="match status" value="1"/>
</dbReference>
<keyword evidence="5 8" id="KW-0012">Acyltransferase</keyword>
<feature type="domain" description="Phospholipid/glycerol acyltransferase" evidence="7">
    <location>
        <begin position="72"/>
        <end position="187"/>
    </location>
</feature>
<reference evidence="9" key="1">
    <citation type="journal article" date="2013" name="Stand. Genomic Sci.">
        <title>Genome sequence of the Litoreibacter arenae type strain (DSM 19593(T)), a member of the Roseobacter clade isolated from sea sand.</title>
        <authorList>
            <person name="Riedel T."/>
            <person name="Fiebig A."/>
            <person name="Petersen J."/>
            <person name="Gronow S."/>
            <person name="Kyrpides N.C."/>
            <person name="Goker M."/>
            <person name="Klenk H.P."/>
        </authorList>
    </citation>
    <scope>NUCLEOTIDE SEQUENCE [LARGE SCALE GENOMIC DNA]</scope>
    <source>
        <strain evidence="9">DSM 19593</strain>
    </source>
</reference>
<dbReference type="PATRIC" id="fig|1123360.3.peg.1846"/>
<evidence type="ECO:0000256" key="1">
    <source>
        <dbReference type="ARBA" id="ARBA00005189"/>
    </source>
</evidence>
<evidence type="ECO:0000313" key="9">
    <source>
        <dbReference type="Proteomes" id="UP000015351"/>
    </source>
</evidence>
<dbReference type="PANTHER" id="PTHR10434:SF64">
    <property type="entry name" value="1-ACYL-SN-GLYCEROL-3-PHOSPHATE ACYLTRANSFERASE-RELATED"/>
    <property type="match status" value="1"/>
</dbReference>
<evidence type="ECO:0000256" key="2">
    <source>
        <dbReference type="ARBA" id="ARBA00022516"/>
    </source>
</evidence>
<name>S9QCA8_9RHOB</name>
<proteinExistence type="predicted"/>
<dbReference type="GO" id="GO:0003841">
    <property type="term" value="F:1-acylglycerol-3-phosphate O-acyltransferase activity"/>
    <property type="evidence" value="ECO:0007669"/>
    <property type="project" value="UniProtKB-EC"/>
</dbReference>
<dbReference type="EMBL" id="AONI01000010">
    <property type="protein sequence ID" value="EPX79046.1"/>
    <property type="molecule type" value="Genomic_DNA"/>
</dbReference>
<feature type="transmembrane region" description="Helical" evidence="6">
    <location>
        <begin position="6"/>
        <end position="30"/>
    </location>
</feature>
<keyword evidence="4" id="KW-0443">Lipid metabolism</keyword>
<evidence type="ECO:0000256" key="4">
    <source>
        <dbReference type="ARBA" id="ARBA00023098"/>
    </source>
</evidence>
<dbReference type="CDD" id="cd07989">
    <property type="entry name" value="LPLAT_AGPAT-like"/>
    <property type="match status" value="1"/>
</dbReference>
<keyword evidence="6" id="KW-1133">Transmembrane helix</keyword>
<dbReference type="SMART" id="SM00563">
    <property type="entry name" value="PlsC"/>
    <property type="match status" value="1"/>
</dbReference>
<dbReference type="PANTHER" id="PTHR10434">
    <property type="entry name" value="1-ACYL-SN-GLYCEROL-3-PHOSPHATE ACYLTRANSFERASE"/>
    <property type="match status" value="1"/>
</dbReference>
<evidence type="ECO:0000256" key="6">
    <source>
        <dbReference type="SAM" id="Phobius"/>
    </source>
</evidence>